<evidence type="ECO:0000256" key="5">
    <source>
        <dbReference type="ARBA" id="ARBA00022840"/>
    </source>
</evidence>
<dbReference type="InterPro" id="IPR011009">
    <property type="entry name" value="Kinase-like_dom_sf"/>
</dbReference>
<feature type="domain" description="Protein kinase" evidence="7">
    <location>
        <begin position="493"/>
        <end position="650"/>
    </location>
</feature>
<dbReference type="InterPro" id="IPR014710">
    <property type="entry name" value="RmlC-like_jellyroll"/>
</dbReference>
<evidence type="ECO:0000259" key="8">
    <source>
        <dbReference type="PROSITE" id="PS50042"/>
    </source>
</evidence>
<dbReference type="PROSITE" id="PS50011">
    <property type="entry name" value="PROTEIN_KINASE_DOM"/>
    <property type="match status" value="1"/>
</dbReference>
<feature type="region of interest" description="Disordered" evidence="6">
    <location>
        <begin position="25"/>
        <end position="45"/>
    </location>
</feature>
<protein>
    <recommendedName>
        <fullName evidence="11">cGMP-dependent protein kinase</fullName>
    </recommendedName>
</protein>
<evidence type="ECO:0000256" key="2">
    <source>
        <dbReference type="ARBA" id="ARBA00022679"/>
    </source>
</evidence>
<proteinExistence type="predicted"/>
<dbReference type="Pfam" id="PF00027">
    <property type="entry name" value="cNMP_binding"/>
    <property type="match status" value="1"/>
</dbReference>
<evidence type="ECO:0000313" key="10">
    <source>
        <dbReference type="Proteomes" id="UP000265515"/>
    </source>
</evidence>
<gene>
    <name evidence="9" type="ORF">CBR_g34531</name>
</gene>
<dbReference type="InterPro" id="IPR018490">
    <property type="entry name" value="cNMP-bd_dom_sf"/>
</dbReference>
<dbReference type="SUPFAM" id="SSF56112">
    <property type="entry name" value="Protein kinase-like (PK-like)"/>
    <property type="match status" value="1"/>
</dbReference>
<dbReference type="GO" id="GO:0004691">
    <property type="term" value="F:cAMP-dependent protein kinase activity"/>
    <property type="evidence" value="ECO:0007669"/>
    <property type="project" value="TreeGrafter"/>
</dbReference>
<dbReference type="InterPro" id="IPR000719">
    <property type="entry name" value="Prot_kinase_dom"/>
</dbReference>
<keyword evidence="3" id="KW-0547">Nucleotide-binding</keyword>
<dbReference type="AlphaFoldDB" id="A0A388LIV5"/>
<dbReference type="SUPFAM" id="SSF51206">
    <property type="entry name" value="cAMP-binding domain-like"/>
    <property type="match status" value="2"/>
</dbReference>
<feature type="domain" description="Cyclic nucleotide-binding" evidence="8">
    <location>
        <begin position="341"/>
        <end position="458"/>
    </location>
</feature>
<dbReference type="PANTHER" id="PTHR24353:SF127">
    <property type="entry name" value="PROTEIN PHOSPHATASE 2C AND CYCLIC NUCLEOTIDE-BINDING_KINASE DOMAIN-CONTAINING PROTEIN"/>
    <property type="match status" value="1"/>
</dbReference>
<dbReference type="OrthoDB" id="10264738at2759"/>
<dbReference type="InterPro" id="IPR000595">
    <property type="entry name" value="cNMP-bd_dom"/>
</dbReference>
<dbReference type="GO" id="GO:0005524">
    <property type="term" value="F:ATP binding"/>
    <property type="evidence" value="ECO:0007669"/>
    <property type="project" value="UniProtKB-KW"/>
</dbReference>
<dbReference type="Gene3D" id="1.10.510.10">
    <property type="entry name" value="Transferase(Phosphotransferase) domain 1"/>
    <property type="match status" value="1"/>
</dbReference>
<evidence type="ECO:0008006" key="11">
    <source>
        <dbReference type="Google" id="ProtNLM"/>
    </source>
</evidence>
<dbReference type="GO" id="GO:0005952">
    <property type="term" value="C:cAMP-dependent protein kinase complex"/>
    <property type="evidence" value="ECO:0007669"/>
    <property type="project" value="TreeGrafter"/>
</dbReference>
<dbReference type="PRINTS" id="PR00103">
    <property type="entry name" value="CAMPKINASE"/>
</dbReference>
<evidence type="ECO:0000313" key="9">
    <source>
        <dbReference type="EMBL" id="GBG82248.1"/>
    </source>
</evidence>
<dbReference type="STRING" id="69332.A0A388LIV5"/>
<evidence type="ECO:0000256" key="6">
    <source>
        <dbReference type="SAM" id="MobiDB-lite"/>
    </source>
</evidence>
<keyword evidence="4" id="KW-0418">Kinase</keyword>
<accession>A0A388LIV5</accession>
<evidence type="ECO:0000256" key="1">
    <source>
        <dbReference type="ARBA" id="ARBA00022527"/>
    </source>
</evidence>
<reference evidence="9 10" key="1">
    <citation type="journal article" date="2018" name="Cell">
        <title>The Chara Genome: Secondary Complexity and Implications for Plant Terrestrialization.</title>
        <authorList>
            <person name="Nishiyama T."/>
            <person name="Sakayama H."/>
            <person name="Vries J.D."/>
            <person name="Buschmann H."/>
            <person name="Saint-Marcoux D."/>
            <person name="Ullrich K.K."/>
            <person name="Haas F.B."/>
            <person name="Vanderstraeten L."/>
            <person name="Becker D."/>
            <person name="Lang D."/>
            <person name="Vosolsobe S."/>
            <person name="Rombauts S."/>
            <person name="Wilhelmsson P.K.I."/>
            <person name="Janitza P."/>
            <person name="Kern R."/>
            <person name="Heyl A."/>
            <person name="Rumpler F."/>
            <person name="Villalobos L.I.A.C."/>
            <person name="Clay J.M."/>
            <person name="Skokan R."/>
            <person name="Toyoda A."/>
            <person name="Suzuki Y."/>
            <person name="Kagoshima H."/>
            <person name="Schijlen E."/>
            <person name="Tajeshwar N."/>
            <person name="Catarino B."/>
            <person name="Hetherington A.J."/>
            <person name="Saltykova A."/>
            <person name="Bonnot C."/>
            <person name="Breuninger H."/>
            <person name="Symeonidi A."/>
            <person name="Radhakrishnan G.V."/>
            <person name="Van Nieuwerburgh F."/>
            <person name="Deforce D."/>
            <person name="Chang C."/>
            <person name="Karol K.G."/>
            <person name="Hedrich R."/>
            <person name="Ulvskov P."/>
            <person name="Glockner G."/>
            <person name="Delwiche C.F."/>
            <person name="Petrasek J."/>
            <person name="Van de Peer Y."/>
            <person name="Friml J."/>
            <person name="Beilby M."/>
            <person name="Dolan L."/>
            <person name="Kohara Y."/>
            <person name="Sugano S."/>
            <person name="Fujiyama A."/>
            <person name="Delaux P.-M."/>
            <person name="Quint M."/>
            <person name="TheiBen G."/>
            <person name="Hagemann M."/>
            <person name="Harholt J."/>
            <person name="Dunand C."/>
            <person name="Zachgo S."/>
            <person name="Langdale J."/>
            <person name="Maumus F."/>
            <person name="Straeten D.V.D."/>
            <person name="Gould S.B."/>
            <person name="Rensing S.A."/>
        </authorList>
    </citation>
    <scope>NUCLEOTIDE SEQUENCE [LARGE SCALE GENOMIC DNA]</scope>
    <source>
        <strain evidence="9 10">S276</strain>
    </source>
</reference>
<keyword evidence="5" id="KW-0067">ATP-binding</keyword>
<organism evidence="9 10">
    <name type="scientific">Chara braunii</name>
    <name type="common">Braun's stonewort</name>
    <dbReference type="NCBI Taxonomy" id="69332"/>
    <lineage>
        <taxon>Eukaryota</taxon>
        <taxon>Viridiplantae</taxon>
        <taxon>Streptophyta</taxon>
        <taxon>Charophyceae</taxon>
        <taxon>Charales</taxon>
        <taxon>Characeae</taxon>
        <taxon>Chara</taxon>
    </lineage>
</organism>
<evidence type="ECO:0000256" key="4">
    <source>
        <dbReference type="ARBA" id="ARBA00022777"/>
    </source>
</evidence>
<dbReference type="PROSITE" id="PS50042">
    <property type="entry name" value="CNMP_BINDING_3"/>
    <property type="match status" value="2"/>
</dbReference>
<feature type="domain" description="Cyclic nucleotide-binding" evidence="8">
    <location>
        <begin position="241"/>
        <end position="322"/>
    </location>
</feature>
<comment type="caution">
    <text evidence="9">The sequence shown here is derived from an EMBL/GenBank/DDBJ whole genome shotgun (WGS) entry which is preliminary data.</text>
</comment>
<sequence>MACSYVQAAQKGMTEGDKRIAAKAASEARESMASQGTSISGRDLGQPRALGQRAIDFLIERTKITAPIKITKETHKSQDGKEEEVDVWEYPEQDIPSLHELYERHAVLFNFASKSRDLPLNEKRRRVMERLRGLKSIPGVEPEVTYHKRGKFVVMIVCVDPSYAQYLLSLGSLKCQGTVVTIQAWKPPRPPQAEASQHRQKMMKEHFWVQFDNLSEGIDHDCVTSCPCSLPQFGMLTGRSIGQGDVGDKFYMVEAGEYDVYVAKEGTKSETQWGNLVHHYTWKTYPCFGDLALIYNKPREATVRAVTDGILWALEGAAFRSVHRAKMSRRLLVKSLRSIDLFHALTLSQLQKVSDILVDTAFAAGAVIIDTKEAETLYIVSKGEVNVFENGKGRPTKMVIADGKGEEGSGEGRPKSFGDWVLLPGKTPKLKVVALTAVQAFSVTKDLFEVVLGPLKDIIEEDDRLKEVSTLVQRRRASDPTLVKLSKIALDNLEWNRTLYTTDYSEVGLVTVKISGEVYTMKRYSKELVKQHGRTAQVMRERALITSLTPSNFVPHVLCTCSDREYAAILFQVRLAAPFEFIVQDPLPEDVVKFYSASLVVCLEILHKDGLVLRGLTPEVLMLDDKGRLQVGVRRQLLFEVLIFSGKSRK</sequence>
<dbReference type="Gene3D" id="3.30.200.20">
    <property type="entry name" value="Phosphorylase Kinase, domain 1"/>
    <property type="match status" value="1"/>
</dbReference>
<dbReference type="Gramene" id="GBG82248">
    <property type="protein sequence ID" value="GBG82248"/>
    <property type="gene ID" value="CBR_g34531"/>
</dbReference>
<dbReference type="EMBL" id="BFEA01000401">
    <property type="protein sequence ID" value="GBG82248.1"/>
    <property type="molecule type" value="Genomic_DNA"/>
</dbReference>
<dbReference type="Gene3D" id="2.60.120.10">
    <property type="entry name" value="Jelly Rolls"/>
    <property type="match status" value="2"/>
</dbReference>
<evidence type="ECO:0000259" key="7">
    <source>
        <dbReference type="PROSITE" id="PS50011"/>
    </source>
</evidence>
<dbReference type="CDD" id="cd00038">
    <property type="entry name" value="CAP_ED"/>
    <property type="match status" value="2"/>
</dbReference>
<dbReference type="PANTHER" id="PTHR24353">
    <property type="entry name" value="CYCLIC NUCLEOTIDE-DEPENDENT PROTEIN KINASE"/>
    <property type="match status" value="1"/>
</dbReference>
<evidence type="ECO:0000256" key="3">
    <source>
        <dbReference type="ARBA" id="ARBA00022741"/>
    </source>
</evidence>
<name>A0A388LIV5_CHABU</name>
<keyword evidence="2" id="KW-0808">Transferase</keyword>
<keyword evidence="10" id="KW-1185">Reference proteome</keyword>
<dbReference type="Proteomes" id="UP000265515">
    <property type="component" value="Unassembled WGS sequence"/>
</dbReference>
<keyword evidence="1" id="KW-0723">Serine/threonine-protein kinase</keyword>